<evidence type="ECO:0000313" key="4">
    <source>
        <dbReference type="Proteomes" id="UP000319792"/>
    </source>
</evidence>
<reference evidence="3 4" key="1">
    <citation type="submission" date="2019-06" db="EMBL/GenBank/DDBJ databases">
        <authorList>
            <person name="Teng J.L.L."/>
            <person name="Lee H.H."/>
            <person name="Lau S.K.P."/>
            <person name="Woo P.C.Y."/>
        </authorList>
    </citation>
    <scope>NUCLEOTIDE SEQUENCE [LARGE SCALE GENOMIC DNA]</scope>
    <source>
        <strain evidence="3 4">HKU70</strain>
    </source>
</reference>
<evidence type="ECO:0000313" key="3">
    <source>
        <dbReference type="EMBL" id="TWS23306.1"/>
    </source>
</evidence>
<dbReference type="OrthoDB" id="4377411at2"/>
<dbReference type="RefSeq" id="WP_146434838.1">
    <property type="nucleotide sequence ID" value="NZ_VIGV01000004.1"/>
</dbReference>
<evidence type="ECO:0000256" key="1">
    <source>
        <dbReference type="SAM" id="MobiDB-lite"/>
    </source>
</evidence>
<keyword evidence="2" id="KW-1133">Transmembrane helix</keyword>
<feature type="transmembrane region" description="Helical" evidence="2">
    <location>
        <begin position="44"/>
        <end position="61"/>
    </location>
</feature>
<comment type="caution">
    <text evidence="3">The sequence shown here is derived from an EMBL/GenBank/DDBJ whole genome shotgun (WGS) entry which is preliminary data.</text>
</comment>
<feature type="region of interest" description="Disordered" evidence="1">
    <location>
        <begin position="1"/>
        <end position="22"/>
    </location>
</feature>
<keyword evidence="2" id="KW-0472">Membrane</keyword>
<dbReference type="Proteomes" id="UP000319792">
    <property type="component" value="Unassembled WGS sequence"/>
</dbReference>
<name>A0A5C5RJV7_9ACTN</name>
<proteinExistence type="predicted"/>
<organism evidence="3 4">
    <name type="scientific">Tsukamurella sputi</name>
    <dbReference type="NCBI Taxonomy" id="2591848"/>
    <lineage>
        <taxon>Bacteria</taxon>
        <taxon>Bacillati</taxon>
        <taxon>Actinomycetota</taxon>
        <taxon>Actinomycetes</taxon>
        <taxon>Mycobacteriales</taxon>
        <taxon>Tsukamurellaceae</taxon>
        <taxon>Tsukamurella</taxon>
    </lineage>
</organism>
<dbReference type="AlphaFoldDB" id="A0A5C5RJV7"/>
<gene>
    <name evidence="3" type="ORF">FK268_13445</name>
</gene>
<keyword evidence="4" id="KW-1185">Reference proteome</keyword>
<feature type="transmembrane region" description="Helical" evidence="2">
    <location>
        <begin position="67"/>
        <end position="85"/>
    </location>
</feature>
<accession>A0A5C5RJV7</accession>
<reference evidence="3 4" key="2">
    <citation type="submission" date="2019-08" db="EMBL/GenBank/DDBJ databases">
        <title>Tsukamurella conjunctivitidis sp. nov., Tsukamurella assacharolytica sp. nov. and Tsukamurella sputae sp. nov. isolated from patients with conjunctivitis, bacteraemia (lymphoma) and respiratory infection (sputum) in Hong Kong.</title>
        <authorList>
            <person name="Fok K.M.N."/>
            <person name="Fong J.Y.H."/>
        </authorList>
    </citation>
    <scope>NUCLEOTIDE SEQUENCE [LARGE SCALE GENOMIC DNA]</scope>
    <source>
        <strain evidence="3 4">HKU70</strain>
    </source>
</reference>
<evidence type="ECO:0000256" key="2">
    <source>
        <dbReference type="SAM" id="Phobius"/>
    </source>
</evidence>
<protein>
    <submittedName>
        <fullName evidence="3">Uncharacterized protein</fullName>
    </submittedName>
</protein>
<keyword evidence="2" id="KW-0812">Transmembrane</keyword>
<sequence length="93" mass="9926">MNANDLHSIHRPEHPPAAPSNGGLHDLLVDSCRLGPAPTRAREGAVIIATVVLIALVVVLLQPPLVLAAIVTGAVALHLAVRWVLGTRKWDRR</sequence>
<dbReference type="EMBL" id="VIGV01000004">
    <property type="protein sequence ID" value="TWS23306.1"/>
    <property type="molecule type" value="Genomic_DNA"/>
</dbReference>